<sequence length="187" mass="21912">MKFIVNKLHLGVIKMRKKRRVLLVDGYNLIGANNELYNEARLSLELAREEVLKLLSEYEAVANYEVICVFDAYEVKNKETVLNYHGVEVIYTKEKETADEYIERFVYDNYHPFLCDISVVTSDLTEQNAIFAYGAYRISSREMWLNLGEADKNISQRIKTINEKLPRTKLDISEEILAKMEKMRRGE</sequence>
<evidence type="ECO:0000313" key="2">
    <source>
        <dbReference type="Proteomes" id="UP000589351"/>
    </source>
</evidence>
<organism evidence="1 2">
    <name type="scientific">Jeotgalicoccus meleagridis</name>
    <dbReference type="NCBI Taxonomy" id="2759181"/>
    <lineage>
        <taxon>Bacteria</taxon>
        <taxon>Bacillati</taxon>
        <taxon>Bacillota</taxon>
        <taxon>Bacilli</taxon>
        <taxon>Bacillales</taxon>
        <taxon>Staphylococcaceae</taxon>
        <taxon>Jeotgalicoccus</taxon>
    </lineage>
</organism>
<dbReference type="EMBL" id="CAJEWD010000004">
    <property type="protein sequence ID" value="CAD2074397.1"/>
    <property type="molecule type" value="Genomic_DNA"/>
</dbReference>
<protein>
    <submittedName>
        <fullName evidence="1">YacP-like NYN domain protein</fullName>
    </submittedName>
</protein>
<reference evidence="1 2" key="1">
    <citation type="submission" date="2020-07" db="EMBL/GenBank/DDBJ databases">
        <authorList>
            <person name="Criscuolo A."/>
        </authorList>
    </citation>
    <scope>NUCLEOTIDE SEQUENCE [LARGE SCALE GENOMIC DNA]</scope>
    <source>
        <strain evidence="1">CIP111649</strain>
    </source>
</reference>
<dbReference type="CDD" id="cd10912">
    <property type="entry name" value="PIN_YacP-like"/>
    <property type="match status" value="1"/>
</dbReference>
<name>A0A6V7RCB4_9STAP</name>
<dbReference type="PANTHER" id="PTHR34547:SF1">
    <property type="entry name" value="YACP-LIKE NYN DOMAIN PROTEIN"/>
    <property type="match status" value="1"/>
</dbReference>
<dbReference type="Proteomes" id="UP000589351">
    <property type="component" value="Unassembled WGS sequence"/>
</dbReference>
<evidence type="ECO:0000313" key="1">
    <source>
        <dbReference type="EMBL" id="CAD2074397.1"/>
    </source>
</evidence>
<proteinExistence type="predicted"/>
<accession>A0A6V7RCB4</accession>
<dbReference type="Pfam" id="PF05991">
    <property type="entry name" value="NYN_YacP"/>
    <property type="match status" value="1"/>
</dbReference>
<gene>
    <name evidence="1" type="ORF">JEODO184_00697</name>
</gene>
<comment type="caution">
    <text evidence="1">The sequence shown here is derived from an EMBL/GenBank/DDBJ whole genome shotgun (WGS) entry which is preliminary data.</text>
</comment>
<dbReference type="AlphaFoldDB" id="A0A6V7RCB4"/>
<dbReference type="PANTHER" id="PTHR34547">
    <property type="entry name" value="YACP-LIKE NYN DOMAIN PROTEIN"/>
    <property type="match status" value="1"/>
</dbReference>
<keyword evidence="2" id="KW-1185">Reference proteome</keyword>
<dbReference type="InterPro" id="IPR010298">
    <property type="entry name" value="YacP-like"/>
</dbReference>